<evidence type="ECO:0000259" key="14">
    <source>
        <dbReference type="Pfam" id="PF22947"/>
    </source>
</evidence>
<evidence type="ECO:0000259" key="13">
    <source>
        <dbReference type="Pfam" id="PF08264"/>
    </source>
</evidence>
<sequence>MSDIIMAERKGTSKVRMLQDIEEDVQKFWEDQKIFEQDAPIDFNLDEKNEQKFFTTFPYPYANGRLHLGHTFSLSKCEFAAGYQRMQGKKCLFPFGFHCTGMPIKACADKLVREMEQFGYPPQFASEDDSPIDEKQKEKTSIEDQIKSKSKGKKSKALAKTGSAKYQWEIMRSLGLPDDEIKKFANADYWLDYFPPAMMADLKRMGIRVDWRRSMITTDANPFYDSFVRWQFIRLKEKNRIKYGKRYSIFSPKTNQPCVDHDRQTGEGVEPQEYTIVKLKIQEPLPEVLMQLKGYNVFLVAATLRPETMYGQTNCWISPDIEYVAHKMKGGEIFICTFRSAYNMCYQDLCTTHGQVDVLAKFNGAALMGIALHAPLTSYKTIYTLPMLTIKDDKGTGIVTSVPSDSPDDFAALRDLKQKESLRKKYGIKDEMVIPFEPIPILEIPGLGKLAALKVCDDLKIRSQNDRDKLSEAKQMVYLKGFYDGILLVGPYAGKRIQDVKKLIQNELLERKEAVFYMEPEKKIIARSGEECVVALCDQWYLDYGDKSWKNMAHINLNSIECYSDEVRNNLKKSIDWLQEHACSRTYGLGTKLPWDEKWLIESLSDSSIYMAYYTVSHLLQGNDITGRHGKSPLGIEPSDMTPEIWDYLFFKDTPFPKSARVSKATFDILKREFEFWYPLDVRCSGKDLVPSHLSYLIFNHTAIWEQEPEKWVRGVRANGHLLLNSEKMSKSTGNFLTLIDAINMFGADGMRLTLADAGDGVEDANFVMNMADAGILRLFTFLEWVKEIIEVQKKLRTGPLNTFADKSFANQINFHIIETKKNYDAFLFKEALRTGFFEFQTARDEYRELCLLDGMHYDLVMRFIEVQVLMLSPICPHISEHIWMKHLKNKESIMFARWPSAEPVDEKLLKSSEYLREVSHELRVRLKAFLAAATKRKKDVSGGSIPKVIEGNIWVARTFPPWQSVILSTMADLFNKYHVLPDNKVISNELKDKPELKKYMKKVMPFAQMVREKVDKLGIKALQLTVDFNEVDILKENLAYLVSTLDVVSLNIDYNDTVEDKIKEECCPGVPFVVFQELRSFNLTCLNQQHQTAAFEAVIPVLPNDTCRKLRERIRKENRHVKESQKIRLFRYEDPFGGPRKIPTMDNHLEGKIEIPEDCCLDVDFNSNSLMLINGSDKINLGDQITYVVG</sequence>
<dbReference type="InterPro" id="IPR009080">
    <property type="entry name" value="tRNAsynth_Ia_anticodon-bd"/>
</dbReference>
<keyword evidence="6 10" id="KW-0648">Protein biosynthesis</keyword>
<name>A0A7M7K2Q8_VARDE</name>
<dbReference type="InterPro" id="IPR055416">
    <property type="entry name" value="RBD_LARS1"/>
</dbReference>
<dbReference type="Pfam" id="PF22947">
    <property type="entry name" value="ULD_3"/>
    <property type="match status" value="1"/>
</dbReference>
<evidence type="ECO:0000256" key="4">
    <source>
        <dbReference type="ARBA" id="ARBA00022741"/>
    </source>
</evidence>
<dbReference type="GO" id="GO:0006429">
    <property type="term" value="P:leucyl-tRNA aminoacylation"/>
    <property type="evidence" value="ECO:0007669"/>
    <property type="project" value="InterPro"/>
</dbReference>
<feature type="domain" description="Aminoacyl-tRNA synthetase class Ia" evidence="12">
    <location>
        <begin position="25"/>
        <end position="112"/>
    </location>
</feature>
<feature type="domain" description="Leucine--tRNA ligase ubiquitin-like" evidence="14">
    <location>
        <begin position="1081"/>
        <end position="1190"/>
    </location>
</feature>
<dbReference type="GO" id="GO:0002161">
    <property type="term" value="F:aminoacyl-tRNA deacylase activity"/>
    <property type="evidence" value="ECO:0007669"/>
    <property type="project" value="InterPro"/>
</dbReference>
<dbReference type="RefSeq" id="XP_022656612.1">
    <property type="nucleotide sequence ID" value="XM_022800877.1"/>
</dbReference>
<feature type="compositionally biased region" description="Basic and acidic residues" evidence="11">
    <location>
        <begin position="132"/>
        <end position="147"/>
    </location>
</feature>
<dbReference type="Gene3D" id="1.10.730.10">
    <property type="entry name" value="Isoleucyl-tRNA Synthetase, Domain 1"/>
    <property type="match status" value="1"/>
</dbReference>
<keyword evidence="7 10" id="KW-0030">Aminoacyl-tRNA synthetase</keyword>
<keyword evidence="5 10" id="KW-0067">ATP-binding</keyword>
<feature type="domain" description="Aminoacyl-tRNA synthetase class Ia" evidence="12">
    <location>
        <begin position="197"/>
        <end position="766"/>
    </location>
</feature>
<dbReference type="InParanoid" id="A0A7M7K2Q8"/>
<dbReference type="PROSITE" id="PS00178">
    <property type="entry name" value="AA_TRNA_LIGASE_I"/>
    <property type="match status" value="1"/>
</dbReference>
<evidence type="ECO:0000256" key="10">
    <source>
        <dbReference type="RuleBase" id="RU363035"/>
    </source>
</evidence>
<dbReference type="EnsemblMetazoa" id="XM_022800877">
    <property type="protein sequence ID" value="XP_022656612"/>
    <property type="gene ID" value="LOC111248457"/>
</dbReference>
<evidence type="ECO:0000256" key="2">
    <source>
        <dbReference type="ARBA" id="ARBA00013164"/>
    </source>
</evidence>
<dbReference type="FunFam" id="1.10.730.10:FF:000020">
    <property type="entry name" value="Leucine--tRNA ligase cytoplasmic"/>
    <property type="match status" value="1"/>
</dbReference>
<dbReference type="AlphaFoldDB" id="A0A7M7K2Q8"/>
<dbReference type="FunFam" id="3.40.50.620:FF:000326">
    <property type="entry name" value="Leucine--tRNA ligase, cytoplasmic"/>
    <property type="match status" value="1"/>
</dbReference>
<evidence type="ECO:0000256" key="3">
    <source>
        <dbReference type="ARBA" id="ARBA00022598"/>
    </source>
</evidence>
<dbReference type="InterPro" id="IPR054509">
    <property type="entry name" value="LARS1_ULD"/>
</dbReference>
<evidence type="ECO:0000256" key="1">
    <source>
        <dbReference type="ARBA" id="ARBA00005594"/>
    </source>
</evidence>
<dbReference type="GO" id="GO:0004823">
    <property type="term" value="F:leucine-tRNA ligase activity"/>
    <property type="evidence" value="ECO:0007669"/>
    <property type="project" value="UniProtKB-EC"/>
</dbReference>
<comment type="similarity">
    <text evidence="1 10">Belongs to the class-I aminoacyl-tRNA synthetase family.</text>
</comment>
<dbReference type="Proteomes" id="UP000594260">
    <property type="component" value="Unplaced"/>
</dbReference>
<evidence type="ECO:0000256" key="6">
    <source>
        <dbReference type="ARBA" id="ARBA00022917"/>
    </source>
</evidence>
<dbReference type="InterPro" id="IPR013155">
    <property type="entry name" value="M/V/L/I-tRNA-synth_anticd-bd"/>
</dbReference>
<evidence type="ECO:0000256" key="5">
    <source>
        <dbReference type="ARBA" id="ARBA00022840"/>
    </source>
</evidence>
<evidence type="ECO:0000259" key="15">
    <source>
        <dbReference type="Pfam" id="PF24810"/>
    </source>
</evidence>
<dbReference type="OrthoDB" id="10249672at2759"/>
<dbReference type="InterPro" id="IPR004493">
    <property type="entry name" value="Leu-tRNA-synth_Ia_arc/euk"/>
</dbReference>
<dbReference type="Pfam" id="PF00133">
    <property type="entry name" value="tRNA-synt_1"/>
    <property type="match status" value="2"/>
</dbReference>
<evidence type="ECO:0000313" key="17">
    <source>
        <dbReference type="Proteomes" id="UP000594260"/>
    </source>
</evidence>
<dbReference type="InterPro" id="IPR002300">
    <property type="entry name" value="aa-tRNA-synth_Ia"/>
</dbReference>
<dbReference type="PANTHER" id="PTHR45794">
    <property type="entry name" value="LEUCYL-TRNA SYNTHETASE"/>
    <property type="match status" value="1"/>
</dbReference>
<dbReference type="KEGG" id="vde:111248457"/>
<dbReference type="InterPro" id="IPR001412">
    <property type="entry name" value="aa-tRNA-synth_I_CS"/>
</dbReference>
<dbReference type="EC" id="6.1.1.4" evidence="2"/>
<evidence type="ECO:0000256" key="11">
    <source>
        <dbReference type="SAM" id="MobiDB-lite"/>
    </source>
</evidence>
<accession>A0A7M7K2Q8</accession>
<proteinExistence type="inferred from homology"/>
<dbReference type="CTD" id="326262"/>
<evidence type="ECO:0000256" key="8">
    <source>
        <dbReference type="ARBA" id="ARBA00030520"/>
    </source>
</evidence>
<dbReference type="SUPFAM" id="SSF50677">
    <property type="entry name" value="ValRS/IleRS/LeuRS editing domain"/>
    <property type="match status" value="1"/>
</dbReference>
<dbReference type="InterPro" id="IPR014729">
    <property type="entry name" value="Rossmann-like_a/b/a_fold"/>
</dbReference>
<dbReference type="SUPFAM" id="SSF52374">
    <property type="entry name" value="Nucleotidylyl transferase"/>
    <property type="match status" value="1"/>
</dbReference>
<dbReference type="NCBIfam" id="TIGR00395">
    <property type="entry name" value="leuS_arch"/>
    <property type="match status" value="1"/>
</dbReference>
<keyword evidence="17" id="KW-1185">Reference proteome</keyword>
<feature type="region of interest" description="Disordered" evidence="11">
    <location>
        <begin position="121"/>
        <end position="155"/>
    </location>
</feature>
<dbReference type="GO" id="GO:0005524">
    <property type="term" value="F:ATP binding"/>
    <property type="evidence" value="ECO:0007669"/>
    <property type="project" value="UniProtKB-KW"/>
</dbReference>
<reference evidence="16" key="1">
    <citation type="submission" date="2021-01" db="UniProtKB">
        <authorList>
            <consortium name="EnsemblMetazoa"/>
        </authorList>
    </citation>
    <scope>IDENTIFICATION</scope>
</reference>
<dbReference type="InterPro" id="IPR009008">
    <property type="entry name" value="Val/Leu/Ile-tRNA-synth_edit"/>
</dbReference>
<protein>
    <recommendedName>
        <fullName evidence="2">leucine--tRNA ligase</fullName>
        <ecNumber evidence="2">6.1.1.4</ecNumber>
    </recommendedName>
    <alternativeName>
        <fullName evidence="8">Leucyl-tRNA synthetase</fullName>
    </alternativeName>
</protein>
<dbReference type="SUPFAM" id="SSF47323">
    <property type="entry name" value="Anticodon-binding domain of a subclass of class I aminoacyl-tRNA synthetases"/>
    <property type="match status" value="1"/>
</dbReference>
<organism evidence="16 17">
    <name type="scientific">Varroa destructor</name>
    <name type="common">Honeybee mite</name>
    <dbReference type="NCBI Taxonomy" id="109461"/>
    <lineage>
        <taxon>Eukaryota</taxon>
        <taxon>Metazoa</taxon>
        <taxon>Ecdysozoa</taxon>
        <taxon>Arthropoda</taxon>
        <taxon>Chelicerata</taxon>
        <taxon>Arachnida</taxon>
        <taxon>Acari</taxon>
        <taxon>Parasitiformes</taxon>
        <taxon>Mesostigmata</taxon>
        <taxon>Gamasina</taxon>
        <taxon>Dermanyssoidea</taxon>
        <taxon>Varroidae</taxon>
        <taxon>Varroa</taxon>
    </lineage>
</organism>
<dbReference type="Pfam" id="PF24810">
    <property type="entry name" value="RBD_LARS1"/>
    <property type="match status" value="1"/>
</dbReference>
<dbReference type="FunCoup" id="A0A7M7K2Q8">
    <property type="interactions" value="1648"/>
</dbReference>
<dbReference type="GeneID" id="111248457"/>
<feature type="domain" description="Leucine--tRNA ligase RagD-binding" evidence="15">
    <location>
        <begin position="956"/>
        <end position="1027"/>
    </location>
</feature>
<dbReference type="Gene3D" id="3.40.50.620">
    <property type="entry name" value="HUPs"/>
    <property type="match status" value="1"/>
</dbReference>
<dbReference type="PANTHER" id="PTHR45794:SF1">
    <property type="entry name" value="LEUCINE--TRNA LIGASE, CYTOPLASMIC"/>
    <property type="match status" value="1"/>
</dbReference>
<evidence type="ECO:0000313" key="16">
    <source>
        <dbReference type="EnsemblMetazoa" id="XP_022656612"/>
    </source>
</evidence>
<evidence type="ECO:0000256" key="9">
    <source>
        <dbReference type="ARBA" id="ARBA00047469"/>
    </source>
</evidence>
<dbReference type="CDD" id="cd07959">
    <property type="entry name" value="Anticodon_Ia_Leu_AEc"/>
    <property type="match status" value="1"/>
</dbReference>
<dbReference type="OMA" id="KFIEWQF"/>
<evidence type="ECO:0000259" key="12">
    <source>
        <dbReference type="Pfam" id="PF00133"/>
    </source>
</evidence>
<dbReference type="Pfam" id="PF08264">
    <property type="entry name" value="Anticodon_1"/>
    <property type="match status" value="1"/>
</dbReference>
<keyword evidence="4 10" id="KW-0547">Nucleotide-binding</keyword>
<feature type="domain" description="Methionyl/Valyl/Leucyl/Isoleucyl-tRNA synthetase anticodon-binding" evidence="13">
    <location>
        <begin position="806"/>
        <end position="924"/>
    </location>
</feature>
<dbReference type="Gene3D" id="3.90.740.10">
    <property type="entry name" value="Valyl/Leucyl/Isoleucyl-tRNA synthetase, editing domain"/>
    <property type="match status" value="1"/>
</dbReference>
<evidence type="ECO:0000256" key="7">
    <source>
        <dbReference type="ARBA" id="ARBA00023146"/>
    </source>
</evidence>
<comment type="catalytic activity">
    <reaction evidence="9">
        <text>tRNA(Leu) + L-leucine + ATP = L-leucyl-tRNA(Leu) + AMP + diphosphate</text>
        <dbReference type="Rhea" id="RHEA:11688"/>
        <dbReference type="Rhea" id="RHEA-COMP:9613"/>
        <dbReference type="Rhea" id="RHEA-COMP:9622"/>
        <dbReference type="ChEBI" id="CHEBI:30616"/>
        <dbReference type="ChEBI" id="CHEBI:33019"/>
        <dbReference type="ChEBI" id="CHEBI:57427"/>
        <dbReference type="ChEBI" id="CHEBI:78442"/>
        <dbReference type="ChEBI" id="CHEBI:78494"/>
        <dbReference type="ChEBI" id="CHEBI:456215"/>
        <dbReference type="EC" id="6.1.1.4"/>
    </reaction>
</comment>
<keyword evidence="3 10" id="KW-0436">Ligase</keyword>
<dbReference type="FunFam" id="3.90.740.10:FF:000001">
    <property type="entry name" value="Leucine--tRNA ligase, cytoplasmic"/>
    <property type="match status" value="1"/>
</dbReference>